<dbReference type="SUPFAM" id="SSF54984">
    <property type="entry name" value="eEF-1beta-like"/>
    <property type="match status" value="1"/>
</dbReference>
<dbReference type="InterPro" id="IPR036219">
    <property type="entry name" value="eEF-1beta-like_sf"/>
</dbReference>
<dbReference type="GO" id="GO:0005085">
    <property type="term" value="F:guanyl-nucleotide exchange factor activity"/>
    <property type="evidence" value="ECO:0007669"/>
    <property type="project" value="TreeGrafter"/>
</dbReference>
<proteinExistence type="inferred from homology"/>
<protein>
    <recommendedName>
        <fullName evidence="4">Translation elongation factor EF1B beta/delta subunit guanine nucleotide exchange domain-containing protein</fullName>
    </recommendedName>
</protein>
<evidence type="ECO:0000259" key="4">
    <source>
        <dbReference type="SMART" id="SM00888"/>
    </source>
</evidence>
<evidence type="ECO:0000256" key="2">
    <source>
        <dbReference type="ARBA" id="ARBA00022768"/>
    </source>
</evidence>
<keyword evidence="3" id="KW-0648">Protein biosynthesis</keyword>
<dbReference type="InterPro" id="IPR049720">
    <property type="entry name" value="EF1B_bsu/dsu"/>
</dbReference>
<evidence type="ECO:0000313" key="5">
    <source>
        <dbReference type="EMBL" id="CEK70825.1"/>
    </source>
</evidence>
<evidence type="ECO:0000256" key="1">
    <source>
        <dbReference type="ARBA" id="ARBA00007411"/>
    </source>
</evidence>
<dbReference type="InterPro" id="IPR018940">
    <property type="entry name" value="EF-1_beta_acid_region_euk"/>
</dbReference>
<keyword evidence="2" id="KW-0251">Elongation factor</keyword>
<dbReference type="SUPFAM" id="SSF47616">
    <property type="entry name" value="GST C-terminal domain-like"/>
    <property type="match status" value="1"/>
</dbReference>
<organism evidence="5">
    <name type="scientific">Arion vulgaris</name>
    <dbReference type="NCBI Taxonomy" id="1028688"/>
    <lineage>
        <taxon>Eukaryota</taxon>
        <taxon>Metazoa</taxon>
        <taxon>Spiralia</taxon>
        <taxon>Lophotrochozoa</taxon>
        <taxon>Mollusca</taxon>
        <taxon>Gastropoda</taxon>
        <taxon>Heterobranchia</taxon>
        <taxon>Euthyneura</taxon>
        <taxon>Panpulmonata</taxon>
        <taxon>Eupulmonata</taxon>
        <taxon>Stylommatophora</taxon>
        <taxon>Helicina</taxon>
        <taxon>Arionoidea</taxon>
        <taxon>Arionidae</taxon>
        <taxon>Arion</taxon>
    </lineage>
</organism>
<feature type="domain" description="Translation elongation factor EF1B beta/delta subunit guanine nucleotide exchange" evidence="4">
    <location>
        <begin position="122"/>
        <end position="204"/>
    </location>
</feature>
<dbReference type="GO" id="GO:0005853">
    <property type="term" value="C:eukaryotic translation elongation factor 1 complex"/>
    <property type="evidence" value="ECO:0007669"/>
    <property type="project" value="InterPro"/>
</dbReference>
<dbReference type="EMBL" id="HACG01023960">
    <property type="protein sequence ID" value="CEK70825.1"/>
    <property type="molecule type" value="Transcribed_RNA"/>
</dbReference>
<dbReference type="Pfam" id="PF10587">
    <property type="entry name" value="EF-1_beta_acid"/>
    <property type="match status" value="1"/>
</dbReference>
<dbReference type="Gene3D" id="1.20.1050.130">
    <property type="match status" value="1"/>
</dbReference>
<dbReference type="PANTHER" id="PTHR11595">
    <property type="entry name" value="EF-HAND AND COILED-COIL DOMAIN-CONTAINING FAMILY MEMBER"/>
    <property type="match status" value="1"/>
</dbReference>
<name>A0A0B6ZSV6_9EUPU</name>
<dbReference type="GO" id="GO:0005829">
    <property type="term" value="C:cytosol"/>
    <property type="evidence" value="ECO:0007669"/>
    <property type="project" value="TreeGrafter"/>
</dbReference>
<dbReference type="AlphaFoldDB" id="A0A0B6ZSV6"/>
<dbReference type="GO" id="GO:0003746">
    <property type="term" value="F:translation elongation factor activity"/>
    <property type="evidence" value="ECO:0007669"/>
    <property type="project" value="UniProtKB-KW"/>
</dbReference>
<comment type="similarity">
    <text evidence="1">Belongs to the EF-1-beta/EF-1-delta family.</text>
</comment>
<reference evidence="5" key="1">
    <citation type="submission" date="2014-12" db="EMBL/GenBank/DDBJ databases">
        <title>Insight into the proteome of Arion vulgaris.</title>
        <authorList>
            <person name="Aradska J."/>
            <person name="Bulat T."/>
            <person name="Smidak R."/>
            <person name="Sarate P."/>
            <person name="Gangsoo J."/>
            <person name="Sialana F."/>
            <person name="Bilban M."/>
            <person name="Lubec G."/>
        </authorList>
    </citation>
    <scope>NUCLEOTIDE SEQUENCE</scope>
    <source>
        <tissue evidence="5">Skin</tissue>
    </source>
</reference>
<dbReference type="Gene3D" id="3.30.70.60">
    <property type="match status" value="1"/>
</dbReference>
<sequence>MTGFKKNTINVTCATELAELNAYLGDHSYINGFVLSDKDNQFFALFKSAPQAYQHITRWYKHISAQGNAPSTSAPAKEEKADEDFDLFEDSDSEDEEKKKVVAERLAAYHAKKATKVGPIAKSSVILDVKPWDDTTDMAAMEAGVKAIEQDGLVWGGSKLIPLAYGIKKLQVICVVEDLKVSIDDLIEKITTNLEDHVQSVDIA</sequence>
<dbReference type="Pfam" id="PF00736">
    <property type="entry name" value="EF1_GNE"/>
    <property type="match status" value="1"/>
</dbReference>
<accession>A0A0B6ZSV6</accession>
<feature type="non-terminal residue" evidence="5">
    <location>
        <position position="204"/>
    </location>
</feature>
<dbReference type="InterPro" id="IPR036282">
    <property type="entry name" value="Glutathione-S-Trfase_C_sf"/>
</dbReference>
<dbReference type="InterPro" id="IPR014038">
    <property type="entry name" value="EF1B_bsu/dsu_GNE"/>
</dbReference>
<dbReference type="PANTHER" id="PTHR11595:SF21">
    <property type="entry name" value="ELONGATION FACTOR 1-BETA"/>
    <property type="match status" value="1"/>
</dbReference>
<dbReference type="InterPro" id="IPR014717">
    <property type="entry name" value="Transl_elong_EF1B/ribsomal_bS6"/>
</dbReference>
<dbReference type="SMART" id="SM00888">
    <property type="entry name" value="EF1_GNE"/>
    <property type="match status" value="1"/>
</dbReference>
<gene>
    <name evidence="5" type="primary">ORF75789</name>
</gene>
<dbReference type="CDD" id="cd00292">
    <property type="entry name" value="EF1B"/>
    <property type="match status" value="1"/>
</dbReference>
<dbReference type="FunFam" id="3.30.70.60:FF:000001">
    <property type="entry name" value="Elongation factor 1-beta 1 like"/>
    <property type="match status" value="1"/>
</dbReference>
<evidence type="ECO:0000256" key="3">
    <source>
        <dbReference type="ARBA" id="ARBA00022917"/>
    </source>
</evidence>